<dbReference type="AlphaFoldDB" id="A0A4T0FJ88"/>
<dbReference type="PANTHER" id="PTHR23502:SF74">
    <property type="entry name" value="MAJOR FACILITATOR SUPERFAMILY (MFS) PROFILE DOMAIN-CONTAINING PROTEIN"/>
    <property type="match status" value="1"/>
</dbReference>
<reference evidence="8 9" key="1">
    <citation type="submission" date="2019-03" db="EMBL/GenBank/DDBJ databases">
        <title>Sequencing 23 genomes of Wallemia ichthyophaga.</title>
        <authorList>
            <person name="Gostincar C."/>
        </authorList>
    </citation>
    <scope>NUCLEOTIDE SEQUENCE [LARGE SCALE GENOMIC DNA]</scope>
    <source>
        <strain evidence="8 9">EXF-5753</strain>
    </source>
</reference>
<gene>
    <name evidence="8" type="ORF">E3P99_02515</name>
</gene>
<dbReference type="GO" id="GO:0022857">
    <property type="term" value="F:transmembrane transporter activity"/>
    <property type="evidence" value="ECO:0007669"/>
    <property type="project" value="InterPro"/>
</dbReference>
<feature type="transmembrane region" description="Helical" evidence="6">
    <location>
        <begin position="403"/>
        <end position="424"/>
    </location>
</feature>
<evidence type="ECO:0000256" key="2">
    <source>
        <dbReference type="ARBA" id="ARBA00022692"/>
    </source>
</evidence>
<dbReference type="CDD" id="cd17323">
    <property type="entry name" value="MFS_Tpo1_MDR_like"/>
    <property type="match status" value="1"/>
</dbReference>
<dbReference type="SUPFAM" id="SSF103473">
    <property type="entry name" value="MFS general substrate transporter"/>
    <property type="match status" value="1"/>
</dbReference>
<keyword evidence="2 6" id="KW-0812">Transmembrane</keyword>
<evidence type="ECO:0000256" key="1">
    <source>
        <dbReference type="ARBA" id="ARBA00004141"/>
    </source>
</evidence>
<feature type="transmembrane region" description="Helical" evidence="6">
    <location>
        <begin position="221"/>
        <end position="240"/>
    </location>
</feature>
<proteinExistence type="predicted"/>
<feature type="transmembrane region" description="Helical" evidence="6">
    <location>
        <begin position="463"/>
        <end position="484"/>
    </location>
</feature>
<dbReference type="GO" id="GO:0005886">
    <property type="term" value="C:plasma membrane"/>
    <property type="evidence" value="ECO:0007669"/>
    <property type="project" value="TreeGrafter"/>
</dbReference>
<keyword evidence="4 6" id="KW-0472">Membrane</keyword>
<feature type="transmembrane region" description="Helical" evidence="6">
    <location>
        <begin position="64"/>
        <end position="89"/>
    </location>
</feature>
<dbReference type="Proteomes" id="UP000310189">
    <property type="component" value="Unassembled WGS sequence"/>
</dbReference>
<evidence type="ECO:0000313" key="8">
    <source>
        <dbReference type="EMBL" id="TIA88567.1"/>
    </source>
</evidence>
<organism evidence="8 9">
    <name type="scientific">Wallemia hederae</name>
    <dbReference type="NCBI Taxonomy" id="1540922"/>
    <lineage>
        <taxon>Eukaryota</taxon>
        <taxon>Fungi</taxon>
        <taxon>Dikarya</taxon>
        <taxon>Basidiomycota</taxon>
        <taxon>Wallemiomycotina</taxon>
        <taxon>Wallemiomycetes</taxon>
        <taxon>Wallemiales</taxon>
        <taxon>Wallemiaceae</taxon>
        <taxon>Wallemia</taxon>
    </lineage>
</organism>
<dbReference type="Pfam" id="PF07690">
    <property type="entry name" value="MFS_1"/>
    <property type="match status" value="1"/>
</dbReference>
<accession>A0A4T0FJ88</accession>
<dbReference type="PROSITE" id="PS50850">
    <property type="entry name" value="MFS"/>
    <property type="match status" value="1"/>
</dbReference>
<keyword evidence="3 6" id="KW-1133">Transmembrane helix</keyword>
<protein>
    <recommendedName>
        <fullName evidence="7">Major facilitator superfamily (MFS) profile domain-containing protein</fullName>
    </recommendedName>
</protein>
<dbReference type="InterPro" id="IPR036259">
    <property type="entry name" value="MFS_trans_sf"/>
</dbReference>
<evidence type="ECO:0000256" key="6">
    <source>
        <dbReference type="SAM" id="Phobius"/>
    </source>
</evidence>
<feature type="domain" description="Major facilitator superfamily (MFS) profile" evidence="7">
    <location>
        <begin position="65"/>
        <end position="489"/>
    </location>
</feature>
<feature type="transmembrane region" description="Helical" evidence="6">
    <location>
        <begin position="370"/>
        <end position="391"/>
    </location>
</feature>
<feature type="transmembrane region" description="Helical" evidence="6">
    <location>
        <begin position="335"/>
        <end position="358"/>
    </location>
</feature>
<evidence type="ECO:0000256" key="3">
    <source>
        <dbReference type="ARBA" id="ARBA00022989"/>
    </source>
</evidence>
<feature type="transmembrane region" description="Helical" evidence="6">
    <location>
        <begin position="187"/>
        <end position="209"/>
    </location>
</feature>
<dbReference type="Gene3D" id="1.20.1250.20">
    <property type="entry name" value="MFS general substrate transporter like domains"/>
    <property type="match status" value="1"/>
</dbReference>
<dbReference type="InterPro" id="IPR020846">
    <property type="entry name" value="MFS_dom"/>
</dbReference>
<feature type="compositionally biased region" description="Basic and acidic residues" evidence="5">
    <location>
        <begin position="17"/>
        <end position="36"/>
    </location>
</feature>
<feature type="transmembrane region" description="Helical" evidence="6">
    <location>
        <begin position="101"/>
        <end position="120"/>
    </location>
</feature>
<dbReference type="EMBL" id="SPNW01000036">
    <property type="protein sequence ID" value="TIA88567.1"/>
    <property type="molecule type" value="Genomic_DNA"/>
</dbReference>
<feature type="transmembrane region" description="Helical" evidence="6">
    <location>
        <begin position="132"/>
        <end position="159"/>
    </location>
</feature>
<feature type="region of interest" description="Disordered" evidence="5">
    <location>
        <begin position="1"/>
        <end position="37"/>
    </location>
</feature>
<evidence type="ECO:0000256" key="5">
    <source>
        <dbReference type="SAM" id="MobiDB-lite"/>
    </source>
</evidence>
<evidence type="ECO:0000313" key="9">
    <source>
        <dbReference type="Proteomes" id="UP000310189"/>
    </source>
</evidence>
<evidence type="ECO:0000259" key="7">
    <source>
        <dbReference type="PROSITE" id="PS50850"/>
    </source>
</evidence>
<keyword evidence="9" id="KW-1185">Reference proteome</keyword>
<evidence type="ECO:0000256" key="4">
    <source>
        <dbReference type="ARBA" id="ARBA00023136"/>
    </source>
</evidence>
<dbReference type="OrthoDB" id="6770063at2759"/>
<dbReference type="PANTHER" id="PTHR23502">
    <property type="entry name" value="MAJOR FACILITATOR SUPERFAMILY"/>
    <property type="match status" value="1"/>
</dbReference>
<name>A0A4T0FJ88_9BASI</name>
<sequence>MHSSSTRTLSEAGTEVDVEKGERVADDNSSIKKGENVEDTDPFLVQFTPDDASNPKNWSSAFKWYTTVLSSIFILSSTIASSLPSTIIANMMIEFDTSQTVAILTITMFLLGYIFGPILWAPLSEVYGRKPIFVLTLFIYTVFNIGCALSPTITGVLLCRLISGIGASSPLTNSGGVLTDIWEMDAIAIPMAIFSITPFLGPVIGPIIGNFMIINVDWSNIYWLLLAFGGACWVLAVLTLKETFAPVILHKRAKALRKETGDGRWYTQAEKDRPAMRELLTTSLTRPLLFLFTEPIVIFSSIYVAIIYTILYLSFEIVPYVFRGVYGMSQQIAGLMFIPISIGMLMNLAITVGLAVMAKRGGRQMTSEDRLLPAIFLGGPCMVISLFWLGFTSKENVPWQAPAASLILFGIAIVSIFNSFLSYLADVYAQYSASALASNTIARSIIASVAPLFVQQMFDDLGIDYACLLLALISLILLAVPVVFRLKAVQLRQRSAYARKN</sequence>
<comment type="subcellular location">
    <subcellularLocation>
        <location evidence="1">Membrane</location>
        <topology evidence="1">Multi-pass membrane protein</topology>
    </subcellularLocation>
</comment>
<dbReference type="InterPro" id="IPR011701">
    <property type="entry name" value="MFS"/>
</dbReference>
<feature type="compositionally biased region" description="Polar residues" evidence="5">
    <location>
        <begin position="1"/>
        <end position="11"/>
    </location>
</feature>
<dbReference type="FunFam" id="1.20.1250.20:FF:000011">
    <property type="entry name" value="MFS multidrug transporter, putative"/>
    <property type="match status" value="1"/>
</dbReference>
<comment type="caution">
    <text evidence="8">The sequence shown here is derived from an EMBL/GenBank/DDBJ whole genome shotgun (WGS) entry which is preliminary data.</text>
</comment>
<feature type="transmembrane region" description="Helical" evidence="6">
    <location>
        <begin position="288"/>
        <end position="315"/>
    </location>
</feature>